<evidence type="ECO:0000256" key="12">
    <source>
        <dbReference type="SAM" id="MobiDB-lite"/>
    </source>
</evidence>
<evidence type="ECO:0000313" key="15">
    <source>
        <dbReference type="Proteomes" id="UP000624703"/>
    </source>
</evidence>
<dbReference type="Pfam" id="PF22608">
    <property type="entry name" value="DNAX_ATPase_lid"/>
    <property type="match status" value="1"/>
</dbReference>
<dbReference type="InterPro" id="IPR012763">
    <property type="entry name" value="DNA_pol_III_sug/sutau_N"/>
</dbReference>
<feature type="compositionally biased region" description="Low complexity" evidence="12">
    <location>
        <begin position="528"/>
        <end position="538"/>
    </location>
</feature>
<comment type="catalytic activity">
    <reaction evidence="10 11">
        <text>DNA(n) + a 2'-deoxyribonucleoside 5'-triphosphate = DNA(n+1) + diphosphate</text>
        <dbReference type="Rhea" id="RHEA:22508"/>
        <dbReference type="Rhea" id="RHEA-COMP:17339"/>
        <dbReference type="Rhea" id="RHEA-COMP:17340"/>
        <dbReference type="ChEBI" id="CHEBI:33019"/>
        <dbReference type="ChEBI" id="CHEBI:61560"/>
        <dbReference type="ChEBI" id="CHEBI:173112"/>
        <dbReference type="EC" id="2.7.7.7"/>
    </reaction>
</comment>
<dbReference type="Gene3D" id="1.10.8.60">
    <property type="match status" value="1"/>
</dbReference>
<dbReference type="Gene3D" id="1.20.272.10">
    <property type="match status" value="1"/>
</dbReference>
<name>A0A8J7MC41_9BACT</name>
<keyword evidence="8 11" id="KW-0067">ATP-binding</keyword>
<keyword evidence="9 11" id="KW-0239">DNA-directed DNA polymerase</keyword>
<dbReference type="PRINTS" id="PR00300">
    <property type="entry name" value="CLPPROTEASEA"/>
</dbReference>
<dbReference type="SUPFAM" id="SSF52540">
    <property type="entry name" value="P-loop containing nucleoside triphosphate hydrolases"/>
    <property type="match status" value="1"/>
</dbReference>
<dbReference type="GO" id="GO:0006261">
    <property type="term" value="P:DNA-templated DNA replication"/>
    <property type="evidence" value="ECO:0007669"/>
    <property type="project" value="TreeGrafter"/>
</dbReference>
<dbReference type="Proteomes" id="UP000624703">
    <property type="component" value="Unassembled WGS sequence"/>
</dbReference>
<dbReference type="InterPro" id="IPR008921">
    <property type="entry name" value="DNA_pol3_clamp-load_cplx_C"/>
</dbReference>
<dbReference type="GO" id="GO:0003887">
    <property type="term" value="F:DNA-directed DNA polymerase activity"/>
    <property type="evidence" value="ECO:0007669"/>
    <property type="project" value="UniProtKB-KW"/>
</dbReference>
<dbReference type="InterPro" id="IPR027417">
    <property type="entry name" value="P-loop_NTPase"/>
</dbReference>
<feature type="domain" description="AAA+ ATPase" evidence="13">
    <location>
        <begin position="37"/>
        <end position="179"/>
    </location>
</feature>
<keyword evidence="3 11" id="KW-0548">Nucleotidyltransferase</keyword>
<feature type="compositionally biased region" description="Pro residues" evidence="12">
    <location>
        <begin position="443"/>
        <end position="457"/>
    </location>
</feature>
<protein>
    <recommendedName>
        <fullName evidence="11">DNA polymerase III subunit gamma/tau</fullName>
        <ecNumber evidence="11">2.7.7.7</ecNumber>
    </recommendedName>
</protein>
<comment type="subunit">
    <text evidence="11">DNA polymerase III contains a core (composed of alpha, epsilon and theta chains) that associates with a tau subunit. This core dimerizes to form the POLIII' complex. PolIII' associates with the gamma complex (composed of gamma, delta, delta', psi and chi chains) and with the beta chain to form the complete DNA polymerase III complex.</text>
</comment>
<dbReference type="InterPro" id="IPR050238">
    <property type="entry name" value="DNA_Rep/Repair_Clamp_Loader"/>
</dbReference>
<dbReference type="AlphaFoldDB" id="A0A8J7MC41"/>
<feature type="region of interest" description="Disordered" evidence="12">
    <location>
        <begin position="393"/>
        <end position="598"/>
    </location>
</feature>
<keyword evidence="7" id="KW-0862">Zinc</keyword>
<dbReference type="Pfam" id="PF12169">
    <property type="entry name" value="DNA_pol3_gamma3"/>
    <property type="match status" value="1"/>
</dbReference>
<dbReference type="InterPro" id="IPR003593">
    <property type="entry name" value="AAA+_ATPase"/>
</dbReference>
<evidence type="ECO:0000256" key="7">
    <source>
        <dbReference type="ARBA" id="ARBA00022833"/>
    </source>
</evidence>
<evidence type="ECO:0000256" key="5">
    <source>
        <dbReference type="ARBA" id="ARBA00022723"/>
    </source>
</evidence>
<accession>A0A8J7MC41</accession>
<dbReference type="EMBL" id="JAENIM010000009">
    <property type="protein sequence ID" value="MBK1789868.1"/>
    <property type="molecule type" value="Genomic_DNA"/>
</dbReference>
<dbReference type="GO" id="GO:0009360">
    <property type="term" value="C:DNA polymerase III complex"/>
    <property type="evidence" value="ECO:0007669"/>
    <property type="project" value="InterPro"/>
</dbReference>
<feature type="compositionally biased region" description="Basic and acidic residues" evidence="12">
    <location>
        <begin position="559"/>
        <end position="570"/>
    </location>
</feature>
<evidence type="ECO:0000259" key="13">
    <source>
        <dbReference type="SMART" id="SM00382"/>
    </source>
</evidence>
<evidence type="ECO:0000256" key="4">
    <source>
        <dbReference type="ARBA" id="ARBA00022705"/>
    </source>
</evidence>
<dbReference type="FunFam" id="3.40.50.300:FF:000014">
    <property type="entry name" value="DNA polymerase III subunit gamma/tau"/>
    <property type="match status" value="1"/>
</dbReference>
<keyword evidence="4 11" id="KW-0235">DNA replication</keyword>
<evidence type="ECO:0000256" key="10">
    <source>
        <dbReference type="ARBA" id="ARBA00049244"/>
    </source>
</evidence>
<dbReference type="EC" id="2.7.7.7" evidence="11"/>
<dbReference type="RefSeq" id="WP_200309908.1">
    <property type="nucleotide sequence ID" value="NZ_JAENIM010000009.1"/>
</dbReference>
<feature type="compositionally biased region" description="Low complexity" evidence="12">
    <location>
        <begin position="393"/>
        <end position="442"/>
    </location>
</feature>
<dbReference type="PANTHER" id="PTHR11669:SF0">
    <property type="entry name" value="PROTEIN STICHEL-LIKE 2"/>
    <property type="match status" value="1"/>
</dbReference>
<evidence type="ECO:0000256" key="3">
    <source>
        <dbReference type="ARBA" id="ARBA00022695"/>
    </source>
</evidence>
<gene>
    <name evidence="11 14" type="primary">dnaX</name>
    <name evidence="14" type="ORF">JIN82_01730</name>
</gene>
<evidence type="ECO:0000256" key="8">
    <source>
        <dbReference type="ARBA" id="ARBA00022840"/>
    </source>
</evidence>
<organism evidence="14 15">
    <name type="scientific">Persicirhabdus sediminis</name>
    <dbReference type="NCBI Taxonomy" id="454144"/>
    <lineage>
        <taxon>Bacteria</taxon>
        <taxon>Pseudomonadati</taxon>
        <taxon>Verrucomicrobiota</taxon>
        <taxon>Verrucomicrobiia</taxon>
        <taxon>Verrucomicrobiales</taxon>
        <taxon>Verrucomicrobiaceae</taxon>
        <taxon>Persicirhabdus</taxon>
    </lineage>
</organism>
<dbReference type="InterPro" id="IPR001270">
    <property type="entry name" value="ClpA/B"/>
</dbReference>
<dbReference type="GO" id="GO:0046872">
    <property type="term" value="F:metal ion binding"/>
    <property type="evidence" value="ECO:0007669"/>
    <property type="project" value="UniProtKB-KW"/>
</dbReference>
<dbReference type="Pfam" id="PF13177">
    <property type="entry name" value="DNA_pol3_delta2"/>
    <property type="match status" value="1"/>
</dbReference>
<evidence type="ECO:0000256" key="6">
    <source>
        <dbReference type="ARBA" id="ARBA00022741"/>
    </source>
</evidence>
<dbReference type="SUPFAM" id="SSF48019">
    <property type="entry name" value="post-AAA+ oligomerization domain-like"/>
    <property type="match status" value="1"/>
</dbReference>
<keyword evidence="15" id="KW-1185">Reference proteome</keyword>
<comment type="similarity">
    <text evidence="1 11">Belongs to the DnaX/STICHEL family.</text>
</comment>
<dbReference type="GO" id="GO:0005524">
    <property type="term" value="F:ATP binding"/>
    <property type="evidence" value="ECO:0007669"/>
    <property type="project" value="UniProtKB-KW"/>
</dbReference>
<evidence type="ECO:0000256" key="11">
    <source>
        <dbReference type="RuleBase" id="RU364063"/>
    </source>
</evidence>
<dbReference type="CDD" id="cd18137">
    <property type="entry name" value="HLD_clamp_pol_III_gamma_tau"/>
    <property type="match status" value="1"/>
</dbReference>
<evidence type="ECO:0000256" key="2">
    <source>
        <dbReference type="ARBA" id="ARBA00022679"/>
    </source>
</evidence>
<dbReference type="PANTHER" id="PTHR11669">
    <property type="entry name" value="REPLICATION FACTOR C / DNA POLYMERASE III GAMMA-TAU SUBUNIT"/>
    <property type="match status" value="1"/>
</dbReference>
<keyword evidence="5" id="KW-0479">Metal-binding</keyword>
<dbReference type="NCBIfam" id="NF004046">
    <property type="entry name" value="PRK05563.1"/>
    <property type="match status" value="1"/>
</dbReference>
<feature type="compositionally biased region" description="Low complexity" evidence="12">
    <location>
        <begin position="484"/>
        <end position="508"/>
    </location>
</feature>
<proteinExistence type="inferred from homology"/>
<keyword evidence="2 11" id="KW-0808">Transferase</keyword>
<dbReference type="NCBIfam" id="TIGR02397">
    <property type="entry name" value="dnaX_nterm"/>
    <property type="match status" value="1"/>
</dbReference>
<dbReference type="CDD" id="cd00009">
    <property type="entry name" value="AAA"/>
    <property type="match status" value="1"/>
</dbReference>
<evidence type="ECO:0000256" key="1">
    <source>
        <dbReference type="ARBA" id="ARBA00006360"/>
    </source>
</evidence>
<dbReference type="FunFam" id="1.10.8.60:FF:000013">
    <property type="entry name" value="DNA polymerase III subunit gamma/tau"/>
    <property type="match status" value="1"/>
</dbReference>
<comment type="caution">
    <text evidence="14">The sequence shown here is derived from an EMBL/GenBank/DDBJ whole genome shotgun (WGS) entry which is preliminary data.</text>
</comment>
<dbReference type="GO" id="GO:0003677">
    <property type="term" value="F:DNA binding"/>
    <property type="evidence" value="ECO:0007669"/>
    <property type="project" value="InterPro"/>
</dbReference>
<feature type="compositionally biased region" description="Low complexity" evidence="12">
    <location>
        <begin position="463"/>
        <end position="474"/>
    </location>
</feature>
<sequence>MSYQVFARKYRPRTFKDVLGQDHVVQTLRNAIEKQRLAHAYLFVGPRGTGKTTTARILAKALNCPDGPSVDFDPDAIICEEIANGTSLDVLEIDGASNNGVEQVRELRDDVRFAPSQGKFKIYYIDEVHMLSTAAFNALLKTLEEPPEYVKFIFATTEPNKILPTIISRCQRFDLRPIPTDIIANHLSYIATEEGVKLDQAAAWAIAKGADGGMRDAQSMLDQLVAFCGEQITETNVLDIFGFTSRETVAAISTAILKKDTAKALELVHQQSRGGKDLSQLLAELINCLRALLVGKLDPSANNDGFSVELWQQLTESAGPLTPDRLLSLIDILADTEGKMKWASNKRLHFELGLIKAIQSLSELSISDVVKALGGAGPLDNINELTAQAAPVANTSQPAAAPASQPAAQQVQTPAAEPTAASQAPAETPAETPAPTAAATQPAPAPQAPAEPTPEPEPSFDSAATLTNTETTPPEVTPAPPVTETPAEPVVETPAAPTAEPAVTAEAPLFSDAQDGDADSLGLRIEEPPAAAPARRPASQPTADFTDMLSGLIEDAPEEPERPPEPEKPKAPPKQEVAAEPEPETNDKNPQLDESFYDDPLVKKALEIFEAKFVETQN</sequence>
<keyword evidence="6 11" id="KW-0547">Nucleotide-binding</keyword>
<dbReference type="Gene3D" id="3.40.50.300">
    <property type="entry name" value="P-loop containing nucleotide triphosphate hydrolases"/>
    <property type="match status" value="1"/>
</dbReference>
<dbReference type="InterPro" id="IPR022754">
    <property type="entry name" value="DNA_pol_III_gamma-3"/>
</dbReference>
<comment type="function">
    <text evidence="11">DNA polymerase III is a complex, multichain enzyme responsible for most of the replicative synthesis in bacteria. This DNA polymerase also exhibits 3' to 5' exonuclease activity.</text>
</comment>
<dbReference type="InterPro" id="IPR045085">
    <property type="entry name" value="HLD_clamp_pol_III_gamma_tau"/>
</dbReference>
<evidence type="ECO:0000313" key="14">
    <source>
        <dbReference type="EMBL" id="MBK1789868.1"/>
    </source>
</evidence>
<reference evidence="14" key="1">
    <citation type="submission" date="2021-01" db="EMBL/GenBank/DDBJ databases">
        <title>Modified the classification status of verrucomicrobia.</title>
        <authorList>
            <person name="Feng X."/>
        </authorList>
    </citation>
    <scope>NUCLEOTIDE SEQUENCE</scope>
    <source>
        <strain evidence="14">_KCTC 22039</strain>
    </source>
</reference>
<evidence type="ECO:0000256" key="9">
    <source>
        <dbReference type="ARBA" id="ARBA00022932"/>
    </source>
</evidence>
<dbReference type="SMART" id="SM00382">
    <property type="entry name" value="AAA"/>
    <property type="match status" value="1"/>
</dbReference>